<name>A0ABR4EIQ1_9PEZI</name>
<dbReference type="InterPro" id="IPR013879">
    <property type="entry name" value="DUF1761"/>
</dbReference>
<accession>A0ABR4EIQ1</accession>
<dbReference type="PANTHER" id="PTHR40638">
    <property type="entry name" value="UPF0591 MEMBRANE PROTEIN C15E1.02C"/>
    <property type="match status" value="1"/>
</dbReference>
<sequence>MSLHYLPPVKPSAIALGAVFNQSVETAVLSPLFGQAYQSAKRANSSEQFIQSKEATSVAVAWGTTAVGSALQSYGVGALINATGTLSYKGAAYLGGLIFLATSAPTVSFPLPTPCCPGNMDFSLMCHHSQFIAQVFQEKRALETVGISVVAKAFETIGLATFLTWWGTRTNPFE</sequence>
<protein>
    <recommendedName>
        <fullName evidence="3">DUF1761-domain-containing protein</fullName>
    </recommendedName>
</protein>
<dbReference type="PANTHER" id="PTHR40638:SF1">
    <property type="entry name" value="UPF0591 MEMBRANE PROTEIN C15E1.02C"/>
    <property type="match status" value="1"/>
</dbReference>
<comment type="caution">
    <text evidence="1">The sequence shown here is derived from an EMBL/GenBank/DDBJ whole genome shotgun (WGS) entry which is preliminary data.</text>
</comment>
<proteinExistence type="predicted"/>
<evidence type="ECO:0000313" key="2">
    <source>
        <dbReference type="Proteomes" id="UP001600888"/>
    </source>
</evidence>
<keyword evidence="2" id="KW-1185">Reference proteome</keyword>
<evidence type="ECO:0000313" key="1">
    <source>
        <dbReference type="EMBL" id="KAL2282267.1"/>
    </source>
</evidence>
<evidence type="ECO:0008006" key="3">
    <source>
        <dbReference type="Google" id="ProtNLM"/>
    </source>
</evidence>
<dbReference type="EMBL" id="JBAWTH010000051">
    <property type="protein sequence ID" value="KAL2282267.1"/>
    <property type="molecule type" value="Genomic_DNA"/>
</dbReference>
<organism evidence="1 2">
    <name type="scientific">Diaporthe vaccinii</name>
    <dbReference type="NCBI Taxonomy" id="105482"/>
    <lineage>
        <taxon>Eukaryota</taxon>
        <taxon>Fungi</taxon>
        <taxon>Dikarya</taxon>
        <taxon>Ascomycota</taxon>
        <taxon>Pezizomycotina</taxon>
        <taxon>Sordariomycetes</taxon>
        <taxon>Sordariomycetidae</taxon>
        <taxon>Diaporthales</taxon>
        <taxon>Diaporthaceae</taxon>
        <taxon>Diaporthe</taxon>
        <taxon>Diaporthe eres species complex</taxon>
    </lineage>
</organism>
<dbReference type="Proteomes" id="UP001600888">
    <property type="component" value="Unassembled WGS sequence"/>
</dbReference>
<reference evidence="1 2" key="1">
    <citation type="submission" date="2024-03" db="EMBL/GenBank/DDBJ databases">
        <title>A high-quality draft genome sequence of Diaporthe vaccinii, a causative agent of upright dieback and viscid rot disease in cranberry plants.</title>
        <authorList>
            <person name="Sarrasin M."/>
            <person name="Lang B.F."/>
            <person name="Burger G."/>
        </authorList>
    </citation>
    <scope>NUCLEOTIDE SEQUENCE [LARGE SCALE GENOMIC DNA]</scope>
    <source>
        <strain evidence="1 2">IS7</strain>
    </source>
</reference>
<gene>
    <name evidence="1" type="ORF">FJTKL_11085</name>
</gene>
<dbReference type="Pfam" id="PF08570">
    <property type="entry name" value="DUF1761"/>
    <property type="match status" value="1"/>
</dbReference>